<name>A0A562M4Z5_9SPHI</name>
<dbReference type="EMBL" id="VLKR01000049">
    <property type="protein sequence ID" value="TWI14868.1"/>
    <property type="molecule type" value="Genomic_DNA"/>
</dbReference>
<accession>A0A562M4Z5</accession>
<reference evidence="1 2" key="1">
    <citation type="journal article" date="2015" name="Stand. Genomic Sci.">
        <title>Genomic Encyclopedia of Bacterial and Archaeal Type Strains, Phase III: the genomes of soil and plant-associated and newly described type strains.</title>
        <authorList>
            <person name="Whitman W.B."/>
            <person name="Woyke T."/>
            <person name="Klenk H.P."/>
            <person name="Zhou Y."/>
            <person name="Lilburn T.G."/>
            <person name="Beck B.J."/>
            <person name="De Vos P."/>
            <person name="Vandamme P."/>
            <person name="Eisen J.A."/>
            <person name="Garrity G."/>
            <person name="Hugenholtz P."/>
            <person name="Kyrpides N.C."/>
        </authorList>
    </citation>
    <scope>NUCLEOTIDE SEQUENCE [LARGE SCALE GENOMIC DNA]</scope>
    <source>
        <strain evidence="1 2">CGMCC 1.6855</strain>
    </source>
</reference>
<dbReference type="AlphaFoldDB" id="A0A562M4Z5"/>
<evidence type="ECO:0000313" key="1">
    <source>
        <dbReference type="EMBL" id="TWI14868.1"/>
    </source>
</evidence>
<sequence>MFEKTSKYVLIILFSLSFMLTYGQRNEIMDKPKVDERIEILRKWDRLRCSDEYGHTS</sequence>
<evidence type="ECO:0000313" key="2">
    <source>
        <dbReference type="Proteomes" id="UP000315908"/>
    </source>
</evidence>
<gene>
    <name evidence="1" type="ORF">IQ31_05287</name>
</gene>
<organism evidence="1 2">
    <name type="scientific">Sphingobacterium siyangense</name>
    <dbReference type="NCBI Taxonomy" id="459529"/>
    <lineage>
        <taxon>Bacteria</taxon>
        <taxon>Pseudomonadati</taxon>
        <taxon>Bacteroidota</taxon>
        <taxon>Sphingobacteriia</taxon>
        <taxon>Sphingobacteriales</taxon>
        <taxon>Sphingobacteriaceae</taxon>
        <taxon>Sphingobacterium</taxon>
    </lineage>
</organism>
<proteinExistence type="predicted"/>
<dbReference type="Proteomes" id="UP000315908">
    <property type="component" value="Unassembled WGS sequence"/>
</dbReference>
<protein>
    <submittedName>
        <fullName evidence="1">Uncharacterized protein</fullName>
    </submittedName>
</protein>
<comment type="caution">
    <text evidence="1">The sequence shown here is derived from an EMBL/GenBank/DDBJ whole genome shotgun (WGS) entry which is preliminary data.</text>
</comment>